<reference evidence="2 3" key="1">
    <citation type="submission" date="2023-06" db="EMBL/GenBank/DDBJ databases">
        <title>Black Yeasts Isolated from many extreme environments.</title>
        <authorList>
            <person name="Coleine C."/>
            <person name="Stajich J.E."/>
            <person name="Selbmann L."/>
        </authorList>
    </citation>
    <scope>NUCLEOTIDE SEQUENCE [LARGE SCALE GENOMIC DNA]</scope>
    <source>
        <strain evidence="2 3">CCFEE 5887</strain>
    </source>
</reference>
<protein>
    <submittedName>
        <fullName evidence="2">Uncharacterized protein</fullName>
    </submittedName>
</protein>
<feature type="compositionally biased region" description="Basic and acidic residues" evidence="1">
    <location>
        <begin position="10"/>
        <end position="19"/>
    </location>
</feature>
<keyword evidence="3" id="KW-1185">Reference proteome</keyword>
<evidence type="ECO:0000313" key="3">
    <source>
        <dbReference type="Proteomes" id="UP001345827"/>
    </source>
</evidence>
<comment type="caution">
    <text evidence="2">The sequence shown here is derived from an EMBL/GenBank/DDBJ whole genome shotgun (WGS) entry which is preliminary data.</text>
</comment>
<accession>A0AAV9PX08</accession>
<sequence>MKRSSSSIGDSRHGIHQDVDMPVMFASSPSDTMVTTMKPLVNENVLHGRILVFAMLEPLDWQTLIEEQKSQTPAVQLNTNSSIARGPHNSRSWTLSSTEPGVTDLHLQSPTYQGPSYQDKDEMASTPSMCVLARLRTKIRQTEGFITDLDQARPLREIARSCGLSSNIVTHRIAVYNKRMTEIALVMLNSNAGACAGVSTPICRPFTQTQAHDVFVDAMVKNMMGLSMKEALWEAAQEEIERVDTEEDSLFRMFGIWPARIRRIEVDGQLW</sequence>
<proteinExistence type="predicted"/>
<dbReference type="EMBL" id="JAXLQG010000022">
    <property type="protein sequence ID" value="KAK5529559.1"/>
    <property type="molecule type" value="Genomic_DNA"/>
</dbReference>
<evidence type="ECO:0000256" key="1">
    <source>
        <dbReference type="SAM" id="MobiDB-lite"/>
    </source>
</evidence>
<name>A0AAV9PX08_9PEZI</name>
<dbReference type="AlphaFoldDB" id="A0AAV9PX08"/>
<dbReference type="Proteomes" id="UP001345827">
    <property type="component" value="Unassembled WGS sequence"/>
</dbReference>
<organism evidence="2 3">
    <name type="scientific">Vermiconidia calcicola</name>
    <dbReference type="NCBI Taxonomy" id="1690605"/>
    <lineage>
        <taxon>Eukaryota</taxon>
        <taxon>Fungi</taxon>
        <taxon>Dikarya</taxon>
        <taxon>Ascomycota</taxon>
        <taxon>Pezizomycotina</taxon>
        <taxon>Dothideomycetes</taxon>
        <taxon>Dothideomycetidae</taxon>
        <taxon>Mycosphaerellales</taxon>
        <taxon>Extremaceae</taxon>
        <taxon>Vermiconidia</taxon>
    </lineage>
</organism>
<gene>
    <name evidence="2" type="ORF">LTR25_009808</name>
</gene>
<evidence type="ECO:0000313" key="2">
    <source>
        <dbReference type="EMBL" id="KAK5529559.1"/>
    </source>
</evidence>
<feature type="region of interest" description="Disordered" evidence="1">
    <location>
        <begin position="1"/>
        <end position="20"/>
    </location>
</feature>